<dbReference type="InterPro" id="IPR009008">
    <property type="entry name" value="Val/Leu/Ile-tRNA-synth_edit"/>
</dbReference>
<evidence type="ECO:0000256" key="1">
    <source>
        <dbReference type="ARBA" id="ARBA00022598"/>
    </source>
</evidence>
<dbReference type="Gene3D" id="3.90.740.10">
    <property type="entry name" value="Valyl/Leucyl/Isoleucyl-tRNA synthetase, editing domain"/>
    <property type="match status" value="1"/>
</dbReference>
<dbReference type="CDD" id="cd07961">
    <property type="entry name" value="Anticodon_Ia_Ile_ABEc"/>
    <property type="match status" value="1"/>
</dbReference>
<evidence type="ECO:0000256" key="5">
    <source>
        <dbReference type="ARBA" id="ARBA00023146"/>
    </source>
</evidence>
<dbReference type="Pfam" id="PF00133">
    <property type="entry name" value="tRNA-synt_1"/>
    <property type="match status" value="1"/>
</dbReference>
<dbReference type="SUPFAM" id="SSF47323">
    <property type="entry name" value="Anticodon-binding domain of a subclass of class I aminoacyl-tRNA synthetases"/>
    <property type="match status" value="1"/>
</dbReference>
<feature type="domain" description="Methionyl/Valyl/Leucyl/Isoleucyl-tRNA synthetase anticodon-binding" evidence="10">
    <location>
        <begin position="706"/>
        <end position="847"/>
    </location>
</feature>
<dbReference type="SUPFAM" id="SSF52374">
    <property type="entry name" value="Nucleotidylyl transferase"/>
    <property type="match status" value="1"/>
</dbReference>
<evidence type="ECO:0000256" key="4">
    <source>
        <dbReference type="ARBA" id="ARBA00022917"/>
    </source>
</evidence>
<evidence type="ECO:0000313" key="12">
    <source>
        <dbReference type="Proteomes" id="UP001056336"/>
    </source>
</evidence>
<comment type="catalytic activity">
    <reaction evidence="7 8">
        <text>tRNA(Ile) + L-isoleucine + ATP = L-isoleucyl-tRNA(Ile) + AMP + diphosphate</text>
        <dbReference type="Rhea" id="RHEA:11060"/>
        <dbReference type="Rhea" id="RHEA-COMP:9666"/>
        <dbReference type="Rhea" id="RHEA-COMP:9695"/>
        <dbReference type="ChEBI" id="CHEBI:30616"/>
        <dbReference type="ChEBI" id="CHEBI:33019"/>
        <dbReference type="ChEBI" id="CHEBI:58045"/>
        <dbReference type="ChEBI" id="CHEBI:78442"/>
        <dbReference type="ChEBI" id="CHEBI:78528"/>
        <dbReference type="ChEBI" id="CHEBI:456215"/>
        <dbReference type="EC" id="6.1.1.5"/>
    </reaction>
</comment>
<keyword evidence="2 8" id="KW-0547">Nucleotide-binding</keyword>
<proteinExistence type="inferred from homology"/>
<dbReference type="InterPro" id="IPR023586">
    <property type="entry name" value="Ile-tRNA-ligase_type2"/>
</dbReference>
<organism evidence="11 12">
    <name type="scientific">Jatrophihabitans telluris</name>
    <dbReference type="NCBI Taxonomy" id="2038343"/>
    <lineage>
        <taxon>Bacteria</taxon>
        <taxon>Bacillati</taxon>
        <taxon>Actinomycetota</taxon>
        <taxon>Actinomycetes</taxon>
        <taxon>Jatrophihabitantales</taxon>
        <taxon>Jatrophihabitantaceae</taxon>
        <taxon>Jatrophihabitans</taxon>
    </lineage>
</organism>
<dbReference type="HAMAP" id="MF_02003">
    <property type="entry name" value="Ile_tRNA_synth_type2"/>
    <property type="match status" value="1"/>
</dbReference>
<comment type="subcellular location">
    <subcellularLocation>
        <location evidence="8">Cytoplasm</location>
    </subcellularLocation>
</comment>
<evidence type="ECO:0000256" key="3">
    <source>
        <dbReference type="ARBA" id="ARBA00022840"/>
    </source>
</evidence>
<dbReference type="SUPFAM" id="SSF50677">
    <property type="entry name" value="ValRS/IleRS/LeuRS editing domain"/>
    <property type="match status" value="1"/>
</dbReference>
<evidence type="ECO:0000313" key="11">
    <source>
        <dbReference type="EMBL" id="UQX87180.1"/>
    </source>
</evidence>
<comment type="function">
    <text evidence="6 8">Catalyzes the attachment of isoleucine to tRNA(Ile). As IleRS can inadvertently accommodate and process structurally similar amino acids such as valine, to avoid such errors it has two additional distinct tRNA(Ile)-dependent editing activities. One activity is designated as 'pretransfer' editing and involves the hydrolysis of activated Val-AMP. The other activity is designated 'posttransfer' editing and involves deacylation of mischarged Val-tRNA(Ile).</text>
</comment>
<dbReference type="InterPro" id="IPR033709">
    <property type="entry name" value="Anticodon_Ile_ABEc"/>
</dbReference>
<feature type="short sequence motif" description="'HIGH' region" evidence="8">
    <location>
        <begin position="64"/>
        <end position="74"/>
    </location>
</feature>
<keyword evidence="3 8" id="KW-0067">ATP-binding</keyword>
<keyword evidence="4 8" id="KW-0648">Protein biosynthesis</keyword>
<dbReference type="NCBIfam" id="TIGR00392">
    <property type="entry name" value="ileS"/>
    <property type="match status" value="1"/>
</dbReference>
<name>A0ABY4QW12_9ACTN</name>
<keyword evidence="8" id="KW-0479">Metal-binding</keyword>
<protein>
    <recommendedName>
        <fullName evidence="8">Isoleucine--tRNA ligase</fullName>
        <ecNumber evidence="8">6.1.1.5</ecNumber>
    </recommendedName>
    <alternativeName>
        <fullName evidence="8">Isoleucyl-tRNA synthetase</fullName>
        <shortName evidence="8">IleRS</shortName>
    </alternativeName>
</protein>
<dbReference type="PRINTS" id="PR00984">
    <property type="entry name" value="TRNASYNTHILE"/>
</dbReference>
<dbReference type="EC" id="6.1.1.5" evidence="8"/>
<comment type="subunit">
    <text evidence="8">Monomer.</text>
</comment>
<dbReference type="Gene3D" id="3.40.50.620">
    <property type="entry name" value="HUPs"/>
    <property type="match status" value="2"/>
</dbReference>
<keyword evidence="5 8" id="KW-0030">Aminoacyl-tRNA synthetase</keyword>
<gene>
    <name evidence="8 11" type="primary">ileS</name>
    <name evidence="11" type="ORF">M6D93_12815</name>
</gene>
<feature type="short sequence motif" description="'KMSKS' region" evidence="8">
    <location>
        <begin position="621"/>
        <end position="625"/>
    </location>
</feature>
<keyword evidence="12" id="KW-1185">Reference proteome</keyword>
<dbReference type="InterPro" id="IPR009080">
    <property type="entry name" value="tRNAsynth_Ia_anticodon-bd"/>
</dbReference>
<dbReference type="InterPro" id="IPR013155">
    <property type="entry name" value="M/V/L/I-tRNA-synth_anticd-bd"/>
</dbReference>
<reference evidence="11" key="2">
    <citation type="submission" date="2022-05" db="EMBL/GenBank/DDBJ databases">
        <authorList>
            <person name="Kim J.-S."/>
            <person name="Lee K."/>
            <person name="Suh M."/>
            <person name="Eom M."/>
            <person name="Kim J.-S."/>
            <person name="Kim D.-S."/>
            <person name="Ko S.-H."/>
            <person name="Shin Y."/>
            <person name="Lee J.-S."/>
        </authorList>
    </citation>
    <scope>NUCLEOTIDE SEQUENCE</scope>
    <source>
        <strain evidence="11">N237</strain>
    </source>
</reference>
<comment type="cofactor">
    <cofactor evidence="8">
        <name>Zn(2+)</name>
        <dbReference type="ChEBI" id="CHEBI:29105"/>
    </cofactor>
</comment>
<dbReference type="Gene3D" id="1.10.730.10">
    <property type="entry name" value="Isoleucyl-tRNA Synthetase, Domain 1"/>
    <property type="match status" value="1"/>
</dbReference>
<evidence type="ECO:0000259" key="9">
    <source>
        <dbReference type="Pfam" id="PF00133"/>
    </source>
</evidence>
<accession>A0ABY4QW12</accession>
<keyword evidence="8" id="KW-0963">Cytoplasm</keyword>
<dbReference type="Pfam" id="PF19302">
    <property type="entry name" value="DUF5915"/>
    <property type="match status" value="1"/>
</dbReference>
<evidence type="ECO:0000256" key="7">
    <source>
        <dbReference type="ARBA" id="ARBA00048359"/>
    </source>
</evidence>
<keyword evidence="1 8" id="KW-0436">Ligase</keyword>
<dbReference type="GO" id="GO:0004822">
    <property type="term" value="F:isoleucine-tRNA ligase activity"/>
    <property type="evidence" value="ECO:0007669"/>
    <property type="project" value="UniProtKB-EC"/>
</dbReference>
<dbReference type="RefSeq" id="WP_249769640.1">
    <property type="nucleotide sequence ID" value="NZ_CP097332.1"/>
</dbReference>
<dbReference type="InterPro" id="IPR014729">
    <property type="entry name" value="Rossmann-like_a/b/a_fold"/>
</dbReference>
<dbReference type="Proteomes" id="UP001056336">
    <property type="component" value="Chromosome"/>
</dbReference>
<evidence type="ECO:0000256" key="6">
    <source>
        <dbReference type="ARBA" id="ARBA00025217"/>
    </source>
</evidence>
<dbReference type="EMBL" id="CP097332">
    <property type="protein sequence ID" value="UQX87180.1"/>
    <property type="molecule type" value="Genomic_DNA"/>
</dbReference>
<dbReference type="InterPro" id="IPR002300">
    <property type="entry name" value="aa-tRNA-synth_Ia"/>
</dbReference>
<sequence>MTSYRPDQTSAETAPPAYRALPAHVDLAATDHEVIEFWRRADVFRRSLAQTEGGPRYTFYEGPPTANGTPGTHHIEARAFKDLFPRFKTMKGYHVPRMAGWDCHGLPVELAVEKQLGFTGKPDIERFGIAEFNAACRTEVQRNVDQFLAMSERMGYWADYDNAYWTMNASYIESVWWALKQIFDQGLLVEDHRVAPYCPRCGTGLSDHEVAQGYETVVDPSVYVTFPLTSGPYAGEASLLVWTTTPWTLVSNTAVAVNPEVTYLVVRTVGGEREPAQTLVVAAPLVDKALNGAEYSELARLPGRDLERWTYQRPFEFVPIGDAENPAHYVVLADYVTTEDGSGLVHQAPAFGADDLATCRTYGLPVVNPVGKDGHFLADVPVVGGVFFKDADAELVRLLRDAGLLLRHVNYEHAYPHCWRCHTPLMYYALPSFYIRTTARKDELLRENERTNWYPETIKHGRYGDWLDNNIDWALSRDRYWGTPLPIWRNDADPTHLVCVGSLAELSALTGQDLSELDPHRPFVDAPTFTLPDVAGTFHRVPQVIDGWFDSGSMPFAQFGAPHRNAELAKAAYPADFISEAIDQTRGWFYTLMVVGTLVFDQSSYRNVVCLGHILAEDGRKMSKHLGNILEPISLMDQHGADAVRWFMLAGGSPWSARRVGHKNLEEIASKVLRTYWSIASFQSLYARANDWTPGTAHGLEPTALDRWATNETHRVALEVDDALEAYDPARAGRALAGLIDDLSNWYVRRSRRRFWDGDPAALQTLHDCLDVLTRLLAPFVPFVTERVWGALFAQSTGVESVHLAPWPERSVSVDSELSEQVALVRRIVELGRAARAESKVKTRQPLARALVSAPGWDRIPDPLKAEVTDELNVLELAALADAEDLVDVSVKPNFRALGKRFGSGTKDVATAISAGDPTALAHAVRQGGSATVTVGGEEIRVGSDELIVTEAPRSGWAVTSEGAETVALDLELTGELRRLGLLRDVIRLVQEARKNAGFEVTDRIQLRWRVGGSPDPAEAIRHHATELATEVLATDIVEGAVDTSPDRNIAGNSDDAIASAPTSDADWFSGHDEEMGLHFWIRRS</sequence>
<evidence type="ECO:0000256" key="2">
    <source>
        <dbReference type="ARBA" id="ARBA00022741"/>
    </source>
</evidence>
<feature type="domain" description="Aminoacyl-tRNA synthetase class Ia" evidence="9">
    <location>
        <begin position="34"/>
        <end position="649"/>
    </location>
</feature>
<dbReference type="Pfam" id="PF08264">
    <property type="entry name" value="Anticodon_1"/>
    <property type="match status" value="1"/>
</dbReference>
<keyword evidence="8" id="KW-0862">Zinc</keyword>
<reference evidence="11" key="1">
    <citation type="journal article" date="2018" name="Int. J. Syst. Evol. Microbiol.">
        <title>Jatrophihabitans telluris sp. nov., isolated from sediment soil of lava forest wetlands and the emended description of the genus Jatrophihabitans.</title>
        <authorList>
            <person name="Lee K.C."/>
            <person name="Suh M.K."/>
            <person name="Eom M.K."/>
            <person name="Kim K.K."/>
            <person name="Kim J.S."/>
            <person name="Kim D.S."/>
            <person name="Ko S.H."/>
            <person name="Shin Y.K."/>
            <person name="Lee J.S."/>
        </authorList>
    </citation>
    <scope>NUCLEOTIDE SEQUENCE</scope>
    <source>
        <strain evidence="11">N237</strain>
    </source>
</reference>
<feature type="binding site" evidence="8">
    <location>
        <position position="624"/>
    </location>
    <ligand>
        <name>ATP</name>
        <dbReference type="ChEBI" id="CHEBI:30616"/>
    </ligand>
</feature>
<dbReference type="PANTHER" id="PTHR42780:SF1">
    <property type="entry name" value="ISOLEUCINE--TRNA LIGASE, CYTOPLASMIC"/>
    <property type="match status" value="1"/>
</dbReference>
<dbReference type="PANTHER" id="PTHR42780">
    <property type="entry name" value="SOLEUCYL-TRNA SYNTHETASE"/>
    <property type="match status" value="1"/>
</dbReference>
<evidence type="ECO:0000259" key="10">
    <source>
        <dbReference type="Pfam" id="PF08264"/>
    </source>
</evidence>
<comment type="similarity">
    <text evidence="8">Belongs to the class-I aminoacyl-tRNA synthetase family. IleS type 2 subfamily.</text>
</comment>
<comment type="domain">
    <text evidence="8">IleRS has two distinct active sites: one for aminoacylation and one for editing. The misactivated valine is translocated from the active site to the editing site, which sterically excludes the correctly activated isoleucine. The single editing site contains two valyl binding pockets, one specific for each substrate (Val-AMP or Val-tRNA(Ile)).</text>
</comment>
<evidence type="ECO:0000256" key="8">
    <source>
        <dbReference type="HAMAP-Rule" id="MF_02003"/>
    </source>
</evidence>
<dbReference type="InterPro" id="IPR002301">
    <property type="entry name" value="Ile-tRNA-ligase"/>
</dbReference>